<gene>
    <name evidence="6" type="ORF">SAMN05421637_1411</name>
</gene>
<name>A0A1H6XVQ1_9MICO</name>
<dbReference type="GO" id="GO:0005886">
    <property type="term" value="C:plasma membrane"/>
    <property type="evidence" value="ECO:0007669"/>
    <property type="project" value="TreeGrafter"/>
</dbReference>
<dbReference type="RefSeq" id="WP_042214972.1">
    <property type="nucleotide sequence ID" value="NZ_BBLU01000008.1"/>
</dbReference>
<dbReference type="Pfam" id="PF03595">
    <property type="entry name" value="SLAC1"/>
    <property type="match status" value="1"/>
</dbReference>
<keyword evidence="4 5" id="KW-0472">Membrane</keyword>
<feature type="transmembrane region" description="Helical" evidence="5">
    <location>
        <begin position="238"/>
        <end position="255"/>
    </location>
</feature>
<feature type="transmembrane region" description="Helical" evidence="5">
    <location>
        <begin position="21"/>
        <end position="40"/>
    </location>
</feature>
<dbReference type="InterPro" id="IPR004695">
    <property type="entry name" value="SLAC1/Mae1/Ssu1/TehA"/>
</dbReference>
<feature type="transmembrane region" description="Helical" evidence="5">
    <location>
        <begin position="93"/>
        <end position="113"/>
    </location>
</feature>
<feature type="transmembrane region" description="Helical" evidence="5">
    <location>
        <begin position="293"/>
        <end position="315"/>
    </location>
</feature>
<dbReference type="InterPro" id="IPR038665">
    <property type="entry name" value="Voltage-dep_anion_channel_sf"/>
</dbReference>
<sequence length="331" mass="34447">MTAGTPASSATTDADRSLAHLPVGVFAIAMGAGGTSAAWYRFEEAFGLSLPVNDILAGLGLVIVAAATIAYGLKAVRHPRATVAEWSHPVKAAFVATLPVALMVLSTAFLPISEGVSAVLWWPGAVIQFLVTVLIMRTWIADARIQPVHVHPAWFIPIVGNLVAPLAGVAHAPAEICWYFFGVGAVFWLGLLPVVLGRLFLEGIMPWRLAPTLAILAAPPAVASLSWVRLGGAWTDPIAMMLLGVVVFQLALLASQANFLLKVPFAVSAWAYTFPLAASASALLGAYEAGATAFAAWIGVATLAVVSAIAIGLGWRTVVAIARGELLTAEG</sequence>
<dbReference type="PANTHER" id="PTHR37955:SF1">
    <property type="entry name" value="DEP DOMAIN-CONTAINING PROTEIN"/>
    <property type="match status" value="1"/>
</dbReference>
<dbReference type="Proteomes" id="UP000183315">
    <property type="component" value="Unassembled WGS sequence"/>
</dbReference>
<keyword evidence="3 5" id="KW-1133">Transmembrane helix</keyword>
<dbReference type="AlphaFoldDB" id="A0A1H6XVQ1"/>
<evidence type="ECO:0000256" key="5">
    <source>
        <dbReference type="SAM" id="Phobius"/>
    </source>
</evidence>
<feature type="transmembrane region" description="Helical" evidence="5">
    <location>
        <begin position="55"/>
        <end position="73"/>
    </location>
</feature>
<keyword evidence="7" id="KW-1185">Reference proteome</keyword>
<dbReference type="CDD" id="cd09323">
    <property type="entry name" value="TDT_SLAC1_like"/>
    <property type="match status" value="1"/>
</dbReference>
<dbReference type="GO" id="GO:0046583">
    <property type="term" value="F:monoatomic cation efflux transmembrane transporter activity"/>
    <property type="evidence" value="ECO:0007669"/>
    <property type="project" value="TreeGrafter"/>
</dbReference>
<evidence type="ECO:0000256" key="1">
    <source>
        <dbReference type="ARBA" id="ARBA00004141"/>
    </source>
</evidence>
<accession>A0A1H6XVQ1</accession>
<dbReference type="Gene3D" id="1.50.10.150">
    <property type="entry name" value="Voltage-dependent anion channel"/>
    <property type="match status" value="1"/>
</dbReference>
<evidence type="ECO:0000313" key="6">
    <source>
        <dbReference type="EMBL" id="SEJ32266.1"/>
    </source>
</evidence>
<evidence type="ECO:0000256" key="2">
    <source>
        <dbReference type="ARBA" id="ARBA00022692"/>
    </source>
</evidence>
<evidence type="ECO:0000256" key="3">
    <source>
        <dbReference type="ARBA" id="ARBA00022989"/>
    </source>
</evidence>
<dbReference type="InterPro" id="IPR052951">
    <property type="entry name" value="Tellurite_res_ion_channel"/>
</dbReference>
<dbReference type="EMBL" id="FNZI01000003">
    <property type="protein sequence ID" value="SEJ32266.1"/>
    <property type="molecule type" value="Genomic_DNA"/>
</dbReference>
<feature type="transmembrane region" description="Helical" evidence="5">
    <location>
        <begin position="213"/>
        <end position="232"/>
    </location>
</feature>
<comment type="subcellular location">
    <subcellularLocation>
        <location evidence="1">Membrane</location>
        <topology evidence="1">Multi-pass membrane protein</topology>
    </subcellularLocation>
</comment>
<feature type="transmembrane region" description="Helical" evidence="5">
    <location>
        <begin position="178"/>
        <end position="201"/>
    </location>
</feature>
<feature type="transmembrane region" description="Helical" evidence="5">
    <location>
        <begin position="119"/>
        <end position="140"/>
    </location>
</feature>
<protein>
    <submittedName>
        <fullName evidence="6">Tellurite resistance protein</fullName>
    </submittedName>
</protein>
<evidence type="ECO:0000313" key="7">
    <source>
        <dbReference type="Proteomes" id="UP000183315"/>
    </source>
</evidence>
<dbReference type="PANTHER" id="PTHR37955">
    <property type="entry name" value="TELLURITE RESISTANCE PROTEIN TEHA"/>
    <property type="match status" value="1"/>
</dbReference>
<evidence type="ECO:0000256" key="4">
    <source>
        <dbReference type="ARBA" id="ARBA00023136"/>
    </source>
</evidence>
<reference evidence="7" key="1">
    <citation type="submission" date="2016-10" db="EMBL/GenBank/DDBJ databases">
        <authorList>
            <person name="Varghese N."/>
        </authorList>
    </citation>
    <scope>NUCLEOTIDE SEQUENCE [LARGE SCALE GENOMIC DNA]</scope>
    <source>
        <strain evidence="7">DSM 24868</strain>
    </source>
</reference>
<feature type="transmembrane region" description="Helical" evidence="5">
    <location>
        <begin position="267"/>
        <end position="287"/>
    </location>
</feature>
<keyword evidence="2 5" id="KW-0812">Transmembrane</keyword>
<proteinExistence type="predicted"/>
<dbReference type="eggNOG" id="COG1275">
    <property type="taxonomic scope" value="Bacteria"/>
</dbReference>
<feature type="transmembrane region" description="Helical" evidence="5">
    <location>
        <begin position="152"/>
        <end position="172"/>
    </location>
</feature>
<organism evidence="6 7">
    <name type="scientific">Demequina mangrovi</name>
    <dbReference type="NCBI Taxonomy" id="1043493"/>
    <lineage>
        <taxon>Bacteria</taxon>
        <taxon>Bacillati</taxon>
        <taxon>Actinomycetota</taxon>
        <taxon>Actinomycetes</taxon>
        <taxon>Micrococcales</taxon>
        <taxon>Demequinaceae</taxon>
        <taxon>Demequina</taxon>
    </lineage>
</organism>